<dbReference type="EMBL" id="SJPW01000002">
    <property type="protein sequence ID" value="TWU58479.1"/>
    <property type="molecule type" value="Genomic_DNA"/>
</dbReference>
<feature type="transmembrane region" description="Helical" evidence="11">
    <location>
        <begin position="698"/>
        <end position="719"/>
    </location>
</feature>
<keyword evidence="6 13" id="KW-0378">Hydrolase</keyword>
<dbReference type="Proteomes" id="UP000318288">
    <property type="component" value="Unassembled WGS sequence"/>
</dbReference>
<dbReference type="EC" id="3.4.24.-" evidence="13"/>
<dbReference type="PANTHER" id="PTHR42837:SF2">
    <property type="entry name" value="MEMBRANE METALLOPROTEASE ARASP2, CHLOROPLASTIC-RELATED"/>
    <property type="match status" value="1"/>
</dbReference>
<keyword evidence="9 13" id="KW-0482">Metalloprotease</keyword>
<dbReference type="InterPro" id="IPR001478">
    <property type="entry name" value="PDZ"/>
</dbReference>
<evidence type="ECO:0000256" key="9">
    <source>
        <dbReference type="ARBA" id="ARBA00023049"/>
    </source>
</evidence>
<keyword evidence="14" id="KW-1185">Reference proteome</keyword>
<protein>
    <submittedName>
        <fullName evidence="13">Metalloprotease MmpA</fullName>
        <ecNumber evidence="13">3.4.24.-</ecNumber>
    </submittedName>
</protein>
<gene>
    <name evidence="13" type="primary">mmpA</name>
    <name evidence="13" type="ORF">Poly51_12570</name>
</gene>
<dbReference type="SMART" id="SM00228">
    <property type="entry name" value="PDZ"/>
    <property type="match status" value="2"/>
</dbReference>
<dbReference type="PROSITE" id="PS50106">
    <property type="entry name" value="PDZ"/>
    <property type="match status" value="1"/>
</dbReference>
<evidence type="ECO:0000256" key="5">
    <source>
        <dbReference type="ARBA" id="ARBA00022692"/>
    </source>
</evidence>
<name>A0A5C6FFR9_9BACT</name>
<dbReference type="GO" id="GO:0016020">
    <property type="term" value="C:membrane"/>
    <property type="evidence" value="ECO:0007669"/>
    <property type="project" value="UniProtKB-SubCell"/>
</dbReference>
<dbReference type="GO" id="GO:0006508">
    <property type="term" value="P:proteolysis"/>
    <property type="evidence" value="ECO:0007669"/>
    <property type="project" value="UniProtKB-KW"/>
</dbReference>
<feature type="transmembrane region" description="Helical" evidence="11">
    <location>
        <begin position="161"/>
        <end position="185"/>
    </location>
</feature>
<dbReference type="SUPFAM" id="SSF50156">
    <property type="entry name" value="PDZ domain-like"/>
    <property type="match status" value="2"/>
</dbReference>
<dbReference type="InterPro" id="IPR036034">
    <property type="entry name" value="PDZ_sf"/>
</dbReference>
<dbReference type="GO" id="GO:0004222">
    <property type="term" value="F:metalloendopeptidase activity"/>
    <property type="evidence" value="ECO:0007669"/>
    <property type="project" value="InterPro"/>
</dbReference>
<reference evidence="13 14" key="1">
    <citation type="submission" date="2019-02" db="EMBL/GenBank/DDBJ databases">
        <title>Deep-cultivation of Planctomycetes and their phenomic and genomic characterization uncovers novel biology.</title>
        <authorList>
            <person name="Wiegand S."/>
            <person name="Jogler M."/>
            <person name="Boedeker C."/>
            <person name="Pinto D."/>
            <person name="Vollmers J."/>
            <person name="Rivas-Marin E."/>
            <person name="Kohn T."/>
            <person name="Peeters S.H."/>
            <person name="Heuer A."/>
            <person name="Rast P."/>
            <person name="Oberbeckmann S."/>
            <person name="Bunk B."/>
            <person name="Jeske O."/>
            <person name="Meyerdierks A."/>
            <person name="Storesund J.E."/>
            <person name="Kallscheuer N."/>
            <person name="Luecker S."/>
            <person name="Lage O.M."/>
            <person name="Pohl T."/>
            <person name="Merkel B.J."/>
            <person name="Hornburger P."/>
            <person name="Mueller R.-W."/>
            <person name="Bruemmer F."/>
            <person name="Labrenz M."/>
            <person name="Spormann A.M."/>
            <person name="Op Den Camp H."/>
            <person name="Overmann J."/>
            <person name="Amann R."/>
            <person name="Jetten M.S.M."/>
            <person name="Mascher T."/>
            <person name="Medema M.H."/>
            <person name="Devos D.P."/>
            <person name="Kaster A.-K."/>
            <person name="Ovreas L."/>
            <person name="Rohde M."/>
            <person name="Galperin M.Y."/>
            <person name="Jogler C."/>
        </authorList>
    </citation>
    <scope>NUCLEOTIDE SEQUENCE [LARGE SCALE GENOMIC DNA]</scope>
    <source>
        <strain evidence="13 14">Poly51</strain>
    </source>
</reference>
<comment type="cofactor">
    <cofactor evidence="1">
        <name>Zn(2+)</name>
        <dbReference type="ChEBI" id="CHEBI:29105"/>
    </cofactor>
</comment>
<comment type="subcellular location">
    <subcellularLocation>
        <location evidence="2">Membrane</location>
        <topology evidence="2">Multi-pass membrane protein</topology>
    </subcellularLocation>
</comment>
<keyword evidence="7" id="KW-0862">Zinc</keyword>
<feature type="domain" description="PDZ" evidence="12">
    <location>
        <begin position="354"/>
        <end position="427"/>
    </location>
</feature>
<evidence type="ECO:0000313" key="14">
    <source>
        <dbReference type="Proteomes" id="UP000318288"/>
    </source>
</evidence>
<dbReference type="Pfam" id="PF17820">
    <property type="entry name" value="PDZ_6"/>
    <property type="match status" value="1"/>
</dbReference>
<dbReference type="Gene3D" id="2.30.42.10">
    <property type="match status" value="2"/>
</dbReference>
<feature type="transmembrane region" description="Helical" evidence="11">
    <location>
        <begin position="655"/>
        <end position="677"/>
    </location>
</feature>
<organism evidence="13 14">
    <name type="scientific">Rubripirellula tenax</name>
    <dbReference type="NCBI Taxonomy" id="2528015"/>
    <lineage>
        <taxon>Bacteria</taxon>
        <taxon>Pseudomonadati</taxon>
        <taxon>Planctomycetota</taxon>
        <taxon>Planctomycetia</taxon>
        <taxon>Pirellulales</taxon>
        <taxon>Pirellulaceae</taxon>
        <taxon>Rubripirellula</taxon>
    </lineage>
</organism>
<evidence type="ECO:0000256" key="1">
    <source>
        <dbReference type="ARBA" id="ARBA00001947"/>
    </source>
</evidence>
<evidence type="ECO:0000313" key="13">
    <source>
        <dbReference type="EMBL" id="TWU58479.1"/>
    </source>
</evidence>
<proteinExistence type="inferred from homology"/>
<evidence type="ECO:0000256" key="3">
    <source>
        <dbReference type="ARBA" id="ARBA00007931"/>
    </source>
</evidence>
<sequence>MLIDSIAVTPSFIMNSISMLATFLLAATDEPGFIEALLTNIMLWGRVALGIGLVIFVHELGHFVAAKSFGVKCEKFYVGFDVPIKIGPIKFPRTLGKFTYGETEYGIGIIPLGGYVKMLGQDDDPRKLEEENKRITVDSDAVDQPTLDPRSFPAKPVWQRMIIISAGVVVNVITGVLFAALAFGFGVTYSPAIVGGVTPGGPAWQAGIEPGGKVISIGSLQDDKMHFREMRMEILTQGFEKPDQPLDVAIQYDDGVRNFQLLPESVPQNTDYRMIGVAIPESVTLDKSTYARPESIAAEVLTDADAGATITAFNGTPIDESSIVPGTNFFDYLYTHPSESIELTLMRADNSETKVTLPPQTAKSIGIRYAVGPVVALVKGGPAERAGMKIGDVIESVDDNKSIDAYSLPTQLVGRDRPVTLIVRRGPDDAPEQVSIEITPVRSPQTLSPTAVLSGDIGINVLGFAYKPMPVVAAVSAAPAGATDEAGMEPLQLGDKLQEVRLVIEDSELPQWLQDERYEPVLTAMREGQEFSSSTSLNTFIDTLQYLPIGAKVEVKATRGADGKIISSMLAVQQDDRYVFDRGLVFPPREAVHKAESIGDALSLGLREGQRRLQDVVRFLKMLPQGRIGLKHVGGPLAIVGMAKSEAERGISPQLMFLTMLSMNLAILNFLPIPALDGGHMMFLLYELIVGKRANEQLEFRLTIAGLLSLLALMVVVFANDLFRALN</sequence>
<keyword evidence="4 13" id="KW-0645">Protease</keyword>
<dbReference type="OrthoDB" id="9782003at2"/>
<feature type="transmembrane region" description="Helical" evidence="11">
    <location>
        <begin position="7"/>
        <end position="27"/>
    </location>
</feature>
<evidence type="ECO:0000256" key="8">
    <source>
        <dbReference type="ARBA" id="ARBA00022989"/>
    </source>
</evidence>
<dbReference type="AlphaFoldDB" id="A0A5C6FFR9"/>
<evidence type="ECO:0000256" key="6">
    <source>
        <dbReference type="ARBA" id="ARBA00022801"/>
    </source>
</evidence>
<evidence type="ECO:0000259" key="12">
    <source>
        <dbReference type="PROSITE" id="PS50106"/>
    </source>
</evidence>
<dbReference type="InterPro" id="IPR008915">
    <property type="entry name" value="Peptidase_M50"/>
</dbReference>
<keyword evidence="8 11" id="KW-1133">Transmembrane helix</keyword>
<dbReference type="InterPro" id="IPR004387">
    <property type="entry name" value="Pept_M50_Zn"/>
</dbReference>
<evidence type="ECO:0000256" key="7">
    <source>
        <dbReference type="ARBA" id="ARBA00022833"/>
    </source>
</evidence>
<comment type="caution">
    <text evidence="13">The sequence shown here is derived from an EMBL/GenBank/DDBJ whole genome shotgun (WGS) entry which is preliminary data.</text>
</comment>
<evidence type="ECO:0000256" key="4">
    <source>
        <dbReference type="ARBA" id="ARBA00022670"/>
    </source>
</evidence>
<evidence type="ECO:0000256" key="2">
    <source>
        <dbReference type="ARBA" id="ARBA00004141"/>
    </source>
</evidence>
<keyword evidence="10 11" id="KW-0472">Membrane</keyword>
<evidence type="ECO:0000256" key="11">
    <source>
        <dbReference type="SAM" id="Phobius"/>
    </source>
</evidence>
<feature type="transmembrane region" description="Helical" evidence="11">
    <location>
        <begin position="33"/>
        <end position="57"/>
    </location>
</feature>
<accession>A0A5C6FFR9</accession>
<dbReference type="CDD" id="cd06163">
    <property type="entry name" value="S2P-M50_PDZ_RseP-like"/>
    <property type="match status" value="1"/>
</dbReference>
<dbReference type="InterPro" id="IPR041489">
    <property type="entry name" value="PDZ_6"/>
</dbReference>
<dbReference type="Pfam" id="PF02163">
    <property type="entry name" value="Peptidase_M50"/>
    <property type="match status" value="1"/>
</dbReference>
<evidence type="ECO:0000256" key="10">
    <source>
        <dbReference type="ARBA" id="ARBA00023136"/>
    </source>
</evidence>
<comment type="similarity">
    <text evidence="3">Belongs to the peptidase M50B family.</text>
</comment>
<dbReference type="PANTHER" id="PTHR42837">
    <property type="entry name" value="REGULATOR OF SIGMA-E PROTEASE RSEP"/>
    <property type="match status" value="1"/>
</dbReference>
<keyword evidence="5 11" id="KW-0812">Transmembrane</keyword>